<comment type="catalytic activity">
    <reaction evidence="1">
        <text>Hydrolysis of terminal non-reducing beta-D-galactose residues in beta-D-galactosides.</text>
        <dbReference type="EC" id="3.2.1.23"/>
    </reaction>
</comment>
<feature type="domain" description="Glycoside hydrolase family 42 N-terminal" evidence="8">
    <location>
        <begin position="37"/>
        <end position="410"/>
    </location>
</feature>
<reference evidence="10 12" key="1">
    <citation type="journal article" date="2017" name="BMC Genomics">
        <title>Comparative genomic and phylogenomic analyses of the Bifidobacteriaceae family.</title>
        <authorList>
            <person name="Lugli G.A."/>
            <person name="Milani C."/>
            <person name="Turroni F."/>
            <person name="Duranti S."/>
            <person name="Mancabelli L."/>
            <person name="Mangifesta M."/>
            <person name="Ferrario C."/>
            <person name="Modesto M."/>
            <person name="Mattarelli P."/>
            <person name="Jiri K."/>
            <person name="van Sinderen D."/>
            <person name="Ventura M."/>
        </authorList>
    </citation>
    <scope>NUCLEOTIDE SEQUENCE [LARGE SCALE GENOMIC DNA]</scope>
    <source>
        <strain evidence="10 12">DSM 100216</strain>
    </source>
</reference>
<dbReference type="InterPro" id="IPR003476">
    <property type="entry name" value="Glyco_hydro_42"/>
</dbReference>
<dbReference type="InterPro" id="IPR013529">
    <property type="entry name" value="Glyco_hydro_42_N"/>
</dbReference>
<dbReference type="GO" id="GO:0004565">
    <property type="term" value="F:beta-galactosidase activity"/>
    <property type="evidence" value="ECO:0007669"/>
    <property type="project" value="UniProtKB-EC"/>
</dbReference>
<keyword evidence="7" id="KW-0326">Glycosidase</keyword>
<dbReference type="EC" id="3.2.1.23" evidence="3"/>
<organism evidence="10 12">
    <name type="scientific">Bifidobacterium eulemuris</name>
    <dbReference type="NCBI Taxonomy" id="1765219"/>
    <lineage>
        <taxon>Bacteria</taxon>
        <taxon>Bacillati</taxon>
        <taxon>Actinomycetota</taxon>
        <taxon>Actinomycetes</taxon>
        <taxon>Bifidobacteriales</taxon>
        <taxon>Bifidobacteriaceae</taxon>
        <taxon>Bifidobacterium</taxon>
    </lineage>
</organism>
<protein>
    <recommendedName>
        <fullName evidence="3">beta-galactosidase</fullName>
        <ecNumber evidence="3">3.2.1.23</ecNumber>
    </recommendedName>
</protein>
<dbReference type="GO" id="GO:0009341">
    <property type="term" value="C:beta-galactosidase complex"/>
    <property type="evidence" value="ECO:0007669"/>
    <property type="project" value="InterPro"/>
</dbReference>
<keyword evidence="5" id="KW-0378">Hydrolase</keyword>
<evidence type="ECO:0000313" key="10">
    <source>
        <dbReference type="EMBL" id="OZG64069.1"/>
    </source>
</evidence>
<dbReference type="EMBL" id="MWWZ01000018">
    <property type="protein sequence ID" value="OZG64069.1"/>
    <property type="molecule type" value="Genomic_DNA"/>
</dbReference>
<evidence type="ECO:0000313" key="11">
    <source>
        <dbReference type="EMBL" id="QOL32574.1"/>
    </source>
</evidence>
<feature type="domain" description="Beta-galactosidase trimerisation" evidence="9">
    <location>
        <begin position="510"/>
        <end position="671"/>
    </location>
</feature>
<dbReference type="Pfam" id="PF08532">
    <property type="entry name" value="Glyco_hydro_42M"/>
    <property type="match status" value="1"/>
</dbReference>
<evidence type="ECO:0000256" key="3">
    <source>
        <dbReference type="ARBA" id="ARBA00012756"/>
    </source>
</evidence>
<evidence type="ECO:0000256" key="7">
    <source>
        <dbReference type="ARBA" id="ARBA00023295"/>
    </source>
</evidence>
<evidence type="ECO:0000256" key="5">
    <source>
        <dbReference type="ARBA" id="ARBA00022801"/>
    </source>
</evidence>
<dbReference type="Gene3D" id="3.20.20.80">
    <property type="entry name" value="Glycosidases"/>
    <property type="match status" value="1"/>
</dbReference>
<dbReference type="SUPFAM" id="SSF52317">
    <property type="entry name" value="Class I glutamine amidotransferase-like"/>
    <property type="match status" value="1"/>
</dbReference>
<evidence type="ECO:0000313" key="12">
    <source>
        <dbReference type="Proteomes" id="UP000216057"/>
    </source>
</evidence>
<evidence type="ECO:0000256" key="2">
    <source>
        <dbReference type="ARBA" id="ARBA00005940"/>
    </source>
</evidence>
<name>A0A261FY12_9BIFI</name>
<dbReference type="InterPro" id="IPR017853">
    <property type="entry name" value="GH"/>
</dbReference>
<dbReference type="OrthoDB" id="9800974at2"/>
<reference evidence="11 13" key="2">
    <citation type="submission" date="2020-10" db="EMBL/GenBank/DDBJ databases">
        <title>Genome sequencing of Bifidobacterium eulemuris_DSMZ_100216.</title>
        <authorList>
            <person name="Kim J."/>
        </authorList>
    </citation>
    <scope>NUCLEOTIDE SEQUENCE [LARGE SCALE GENOMIC DNA]</scope>
    <source>
        <strain evidence="11 13">DSM 100216</strain>
    </source>
</reference>
<keyword evidence="6" id="KW-0862">Zinc</keyword>
<accession>A0A261FY12</accession>
<dbReference type="InterPro" id="IPR029062">
    <property type="entry name" value="Class_I_gatase-like"/>
</dbReference>
<comment type="similarity">
    <text evidence="2">Belongs to the glycosyl hydrolase 42 family.</text>
</comment>
<dbReference type="Gene3D" id="3.40.50.880">
    <property type="match status" value="1"/>
</dbReference>
<dbReference type="PANTHER" id="PTHR36447:SF2">
    <property type="entry name" value="BETA-GALACTOSIDASE YESZ"/>
    <property type="match status" value="1"/>
</dbReference>
<evidence type="ECO:0000256" key="6">
    <source>
        <dbReference type="ARBA" id="ARBA00022833"/>
    </source>
</evidence>
<evidence type="ECO:0000256" key="4">
    <source>
        <dbReference type="ARBA" id="ARBA00022723"/>
    </source>
</evidence>
<dbReference type="SUPFAM" id="SSF51445">
    <property type="entry name" value="(Trans)glycosidases"/>
    <property type="match status" value="1"/>
</dbReference>
<dbReference type="KEGG" id="beu:BE0216_09090"/>
<evidence type="ECO:0000259" key="9">
    <source>
        <dbReference type="Pfam" id="PF08532"/>
    </source>
</evidence>
<sequence>MSPTQRTNRQPSDPNRDRSVLFGASYYAEYRPRYIDDDTDRLESDMSLMEQAGMNVIRVGESVWSHWEPEDGRFDLDWLEPVLDAAARHGICAIIGVPTYAVPLWLARKYPEIGLRDMHDHATAFGGREEASMSHPAFRWYAERIIRAIVTRYRDHGAVIGWQLHNEPGIAQNRTNDAFEGFKDWLRHRYGTVEELNRQWGTAYWSHELSTWDDLWRPEGNAQPQYDIEWHIYQASLAEESLAWERAAIDGLRRPDQFVTVNIAIGRYALDEGRVPDLLDVASADPYIHMGDGLRLPGNTTIDSSWITSGAVAPSLLGDRMFSFKQAPFMVAETNGGPIDGPARHYPGYHGQWRQVGWQFVARGARMISYWPWQQIHFGTETFWGGILPHDMTPGRVYQEVSVLGRELARAGARVTGLEPDADIAMVYSVRSRWALTQQPHTCAGEIPYNPAAYDELFRAFYDGAVRSGRQVRIVQDTQLVDMDADAARFGLTAGSDAALDMASAFRTAPCDFAAAHPVLVAAGLYVATDAMLEWLRSYVVAGGHLIIGPRTGYADGLARARTQSKPSRLEDLAGAGYQESWNLDAPITLHARTDDDAGFRLREGSQATIWLDSLVQSGEPTDRHALAGIDPADNPHFAQYPVITSNALASGRVTMVATVPNTALAASIYDFALPGSPWSHALFDHPTVTHSSAVNEDGERIHWLFNWSWNPVCLDLPDPLARWDDGERTSTVTLGAWDVAMFVE</sequence>
<dbReference type="InterPro" id="IPR013738">
    <property type="entry name" value="Beta_galactosidase_Trimer"/>
</dbReference>
<dbReference type="AlphaFoldDB" id="A0A261FY12"/>
<evidence type="ECO:0000259" key="8">
    <source>
        <dbReference type="Pfam" id="PF02449"/>
    </source>
</evidence>
<dbReference type="Pfam" id="PF02449">
    <property type="entry name" value="Glyco_hydro_42"/>
    <property type="match status" value="1"/>
</dbReference>
<evidence type="ECO:0000313" key="13">
    <source>
        <dbReference type="Proteomes" id="UP000593943"/>
    </source>
</evidence>
<dbReference type="CDD" id="cd03143">
    <property type="entry name" value="A4_beta-galactosidase_middle_domain"/>
    <property type="match status" value="1"/>
</dbReference>
<evidence type="ECO:0000256" key="1">
    <source>
        <dbReference type="ARBA" id="ARBA00001412"/>
    </source>
</evidence>
<dbReference type="RefSeq" id="WP_094637764.1">
    <property type="nucleotide sequence ID" value="NZ_CP062938.1"/>
</dbReference>
<dbReference type="GO" id="GO:0005975">
    <property type="term" value="P:carbohydrate metabolic process"/>
    <property type="evidence" value="ECO:0007669"/>
    <property type="project" value="InterPro"/>
</dbReference>
<dbReference type="EMBL" id="CP062938">
    <property type="protein sequence ID" value="QOL32574.1"/>
    <property type="molecule type" value="Genomic_DNA"/>
</dbReference>
<gene>
    <name evidence="11" type="ORF">BE0216_09090</name>
    <name evidence="10" type="ORF">BEUL_2271</name>
</gene>
<keyword evidence="4" id="KW-0479">Metal-binding</keyword>
<keyword evidence="13" id="KW-1185">Reference proteome</keyword>
<dbReference type="PANTHER" id="PTHR36447">
    <property type="entry name" value="BETA-GALACTOSIDASE GANA"/>
    <property type="match status" value="1"/>
</dbReference>
<proteinExistence type="inferred from homology"/>
<dbReference type="Proteomes" id="UP000593943">
    <property type="component" value="Chromosome"/>
</dbReference>
<dbReference type="Proteomes" id="UP000216057">
    <property type="component" value="Unassembled WGS sequence"/>
</dbReference>